<keyword evidence="1" id="KW-1133">Transmembrane helix</keyword>
<keyword evidence="1" id="KW-0812">Transmembrane</keyword>
<sequence length="253" mass="28361">MTEKRKTLPSGLTGNTLKLIAIFTMLIDHIGAAVIEIGILSSNDMARMMAILETERGMQWYLADIVLRLIGRLAFPIFCFLLVEGFTHTGNEAKYARNLLLFALISEIPFDLAFFGRLFFPGAQNVYFTLFLGVEMMCFLKKYAGRPVIQGAAVAAACGLSVLLKSDYSYMGILMIASFYLLRNRRTTQLILAGILAAAESLTLFGAAALALIPIARYNGERGKLRLKYFFYWFYPVHIMALYLLRCLLFGQV</sequence>
<evidence type="ECO:0000256" key="1">
    <source>
        <dbReference type="SAM" id="Phobius"/>
    </source>
</evidence>
<feature type="transmembrane region" description="Helical" evidence="1">
    <location>
        <begin position="95"/>
        <end position="116"/>
    </location>
</feature>
<dbReference type="Pfam" id="PF05857">
    <property type="entry name" value="TraX"/>
    <property type="match status" value="1"/>
</dbReference>
<evidence type="ECO:0000313" key="3">
    <source>
        <dbReference type="Proteomes" id="UP001203136"/>
    </source>
</evidence>
<protein>
    <submittedName>
        <fullName evidence="2">Conjugal transfer protein TraX</fullName>
    </submittedName>
</protein>
<keyword evidence="1" id="KW-0472">Membrane</keyword>
<feature type="transmembrane region" description="Helical" evidence="1">
    <location>
        <begin position="152"/>
        <end position="179"/>
    </location>
</feature>
<feature type="transmembrane region" description="Helical" evidence="1">
    <location>
        <begin position="230"/>
        <end position="251"/>
    </location>
</feature>
<evidence type="ECO:0000313" key="2">
    <source>
        <dbReference type="EMBL" id="MCK0086789.1"/>
    </source>
</evidence>
<dbReference type="RefSeq" id="WP_024738404.1">
    <property type="nucleotide sequence ID" value="NZ_JAINVB010000001.1"/>
</dbReference>
<feature type="transmembrane region" description="Helical" evidence="1">
    <location>
        <begin position="20"/>
        <end position="40"/>
    </location>
</feature>
<dbReference type="AlphaFoldDB" id="A0AAW5F523"/>
<organism evidence="2 3">
    <name type="scientific">Clostridium symbiosum</name>
    <name type="common">Bacteroides symbiosus</name>
    <dbReference type="NCBI Taxonomy" id="1512"/>
    <lineage>
        <taxon>Bacteria</taxon>
        <taxon>Bacillati</taxon>
        <taxon>Bacillota</taxon>
        <taxon>Clostridia</taxon>
        <taxon>Lachnospirales</taxon>
        <taxon>Lachnospiraceae</taxon>
        <taxon>Otoolea</taxon>
    </lineage>
</organism>
<dbReference type="EMBL" id="JAINVB010000001">
    <property type="protein sequence ID" value="MCK0086789.1"/>
    <property type="molecule type" value="Genomic_DNA"/>
</dbReference>
<dbReference type="InterPro" id="IPR008875">
    <property type="entry name" value="TraX"/>
</dbReference>
<proteinExistence type="predicted"/>
<gene>
    <name evidence="2" type="ORF">K5I21_13075</name>
</gene>
<reference evidence="2" key="1">
    <citation type="journal article" date="2022" name="Cell Host Microbe">
        <title>Colonization of the live biotherapeutic product VE303 and modulation of the microbiota and metabolites in healthy volunteers.</title>
        <authorList>
            <person name="Dsouza M."/>
            <person name="Menon R."/>
            <person name="Crossette E."/>
            <person name="Bhattarai S.K."/>
            <person name="Schneider J."/>
            <person name="Kim Y.G."/>
            <person name="Reddy S."/>
            <person name="Caballero S."/>
            <person name="Felix C."/>
            <person name="Cornacchione L."/>
            <person name="Hendrickson J."/>
            <person name="Watson A.R."/>
            <person name="Minot S.S."/>
            <person name="Greenfield N."/>
            <person name="Schopf L."/>
            <person name="Szabady R."/>
            <person name="Patarroyo J."/>
            <person name="Smith W."/>
            <person name="Harrison P."/>
            <person name="Kuijper E.J."/>
            <person name="Kelly C.P."/>
            <person name="Olle B."/>
            <person name="Bobilev D."/>
            <person name="Silber J.L."/>
            <person name="Bucci V."/>
            <person name="Roberts B."/>
            <person name="Faith J."/>
            <person name="Norman J.M."/>
        </authorList>
    </citation>
    <scope>NUCLEOTIDE SEQUENCE</scope>
    <source>
        <strain evidence="2">VE303-04</strain>
    </source>
</reference>
<name>A0AAW5F523_CLOSY</name>
<dbReference type="Proteomes" id="UP001203136">
    <property type="component" value="Unassembled WGS sequence"/>
</dbReference>
<accession>A0AAW5F523</accession>
<comment type="caution">
    <text evidence="2">The sequence shown here is derived from an EMBL/GenBank/DDBJ whole genome shotgun (WGS) entry which is preliminary data.</text>
</comment>
<feature type="transmembrane region" description="Helical" evidence="1">
    <location>
        <begin position="191"/>
        <end position="218"/>
    </location>
</feature>
<feature type="transmembrane region" description="Helical" evidence="1">
    <location>
        <begin position="60"/>
        <end position="83"/>
    </location>
</feature>